<organism evidence="10 11">
    <name type="scientific">Oxalobacter paraformigenes</name>
    <dbReference type="NCBI Taxonomy" id="556268"/>
    <lineage>
        <taxon>Bacteria</taxon>
        <taxon>Pseudomonadati</taxon>
        <taxon>Pseudomonadota</taxon>
        <taxon>Betaproteobacteria</taxon>
        <taxon>Burkholderiales</taxon>
        <taxon>Oxalobacteraceae</taxon>
        <taxon>Oxalobacter</taxon>
    </lineage>
</organism>
<reference evidence="10" key="1">
    <citation type="submission" date="2011-10" db="EMBL/GenBank/DDBJ databases">
        <title>The Genome Sequence of Oxalobacter formigenes HOxBLS.</title>
        <authorList>
            <consortium name="The Broad Institute Genome Sequencing Platform"/>
            <person name="Earl A."/>
            <person name="Ward D."/>
            <person name="Feldgarden M."/>
            <person name="Gevers D."/>
            <person name="Allison M.J."/>
            <person name="Humphrey S."/>
            <person name="Young S.K."/>
            <person name="Zeng Q."/>
            <person name="Gargeya S."/>
            <person name="Fitzgerald M."/>
            <person name="Haas B."/>
            <person name="Abouelleil A."/>
            <person name="Alvarado L."/>
            <person name="Arachchi H.M."/>
            <person name="Berlin A."/>
            <person name="Brown A."/>
            <person name="Chapman S.B."/>
            <person name="Chen Z."/>
            <person name="Dunbar C."/>
            <person name="Freedman E."/>
            <person name="Gearin G."/>
            <person name="Goldberg J."/>
            <person name="Griggs A."/>
            <person name="Gujja S."/>
            <person name="Heiman D."/>
            <person name="Howarth C."/>
            <person name="Larson L."/>
            <person name="Lui A."/>
            <person name="MacDonald P.J.P."/>
            <person name="Montmayeur A."/>
            <person name="Murphy C."/>
            <person name="Neiman D."/>
            <person name="Pearson M."/>
            <person name="Priest M."/>
            <person name="Roberts A."/>
            <person name="Saif S."/>
            <person name="Shea T."/>
            <person name="Shenoy N."/>
            <person name="Sisk P."/>
            <person name="Stolte C."/>
            <person name="Sykes S."/>
            <person name="Wortman J."/>
            <person name="Nusbaum C."/>
            <person name="Birren B."/>
        </authorList>
    </citation>
    <scope>NUCLEOTIDE SEQUENCE [LARGE SCALE GENOMIC DNA]</scope>
    <source>
        <strain evidence="10">HOxBLS</strain>
    </source>
</reference>
<dbReference type="HOGENOM" id="CLU_256267_0_0_4"/>
<feature type="compositionally biased region" description="Pro residues" evidence="8">
    <location>
        <begin position="750"/>
        <end position="760"/>
    </location>
</feature>
<proteinExistence type="predicted"/>
<comment type="subcellular location">
    <subcellularLocation>
        <location evidence="1">Cell envelope</location>
    </subcellularLocation>
    <subcellularLocation>
        <location evidence="2">Cell outer membrane</location>
    </subcellularLocation>
    <subcellularLocation>
        <location evidence="3">Secreted</location>
    </subcellularLocation>
</comment>
<dbReference type="NCBIfam" id="TIGR01414">
    <property type="entry name" value="autotrans_barl"/>
    <property type="match status" value="1"/>
</dbReference>
<evidence type="ECO:0000256" key="6">
    <source>
        <dbReference type="ARBA" id="ARBA00023136"/>
    </source>
</evidence>
<dbReference type="InterPro" id="IPR006315">
    <property type="entry name" value="OM_autotransptr_brl_dom"/>
</dbReference>
<dbReference type="eggNOG" id="COG4625">
    <property type="taxonomic scope" value="Bacteria"/>
</dbReference>
<evidence type="ECO:0000256" key="8">
    <source>
        <dbReference type="SAM" id="MobiDB-lite"/>
    </source>
</evidence>
<evidence type="ECO:0000256" key="1">
    <source>
        <dbReference type="ARBA" id="ARBA00004196"/>
    </source>
</evidence>
<keyword evidence="4" id="KW-0964">Secreted</keyword>
<evidence type="ECO:0000256" key="7">
    <source>
        <dbReference type="ARBA" id="ARBA00023237"/>
    </source>
</evidence>
<dbReference type="RefSeq" id="WP_005876440.1">
    <property type="nucleotide sequence ID" value="NZ_CABMNL010000001.1"/>
</dbReference>
<dbReference type="SUPFAM" id="SSF103515">
    <property type="entry name" value="Autotransporter"/>
    <property type="match status" value="1"/>
</dbReference>
<dbReference type="eggNOG" id="COG3210">
    <property type="taxonomic scope" value="Bacteria"/>
</dbReference>
<evidence type="ECO:0000259" key="9">
    <source>
        <dbReference type="PROSITE" id="PS51208"/>
    </source>
</evidence>
<keyword evidence="6" id="KW-0472">Membrane</keyword>
<feature type="domain" description="Autotransporter" evidence="9">
    <location>
        <begin position="1345"/>
        <end position="1630"/>
    </location>
</feature>
<dbReference type="InterPro" id="IPR036709">
    <property type="entry name" value="Autotransporte_beta_dom_sf"/>
</dbReference>
<gene>
    <name evidence="10" type="ORF">OFAG_00593</name>
</gene>
<name>C3X2K4_9BURK</name>
<dbReference type="Pfam" id="PF20585">
    <property type="entry name" value="Pectate_lyase_5"/>
    <property type="match status" value="1"/>
</dbReference>
<dbReference type="Proteomes" id="UP000003973">
    <property type="component" value="Unassembled WGS sequence"/>
</dbReference>
<keyword evidence="7" id="KW-0998">Cell outer membrane</keyword>
<feature type="region of interest" description="Disordered" evidence="8">
    <location>
        <begin position="741"/>
        <end position="765"/>
    </location>
</feature>
<protein>
    <submittedName>
        <fullName evidence="10">Polymorphic outer membrane protein</fullName>
    </submittedName>
</protein>
<evidence type="ECO:0000256" key="2">
    <source>
        <dbReference type="ARBA" id="ARBA00004442"/>
    </source>
</evidence>
<evidence type="ECO:0000313" key="11">
    <source>
        <dbReference type="Proteomes" id="UP000003973"/>
    </source>
</evidence>
<comment type="caution">
    <text evidence="10">The sequence shown here is derived from an EMBL/GenBank/DDBJ whole genome shotgun (WGS) entry which is preliminary data.</text>
</comment>
<dbReference type="InterPro" id="IPR046776">
    <property type="entry name" value="Pectate_lyase_5"/>
</dbReference>
<dbReference type="Gene3D" id="2.40.128.130">
    <property type="entry name" value="Autotransporter beta-domain"/>
    <property type="match status" value="1"/>
</dbReference>
<evidence type="ECO:0000256" key="5">
    <source>
        <dbReference type="ARBA" id="ARBA00022729"/>
    </source>
</evidence>
<dbReference type="EMBL" id="ACDP02000026">
    <property type="protein sequence ID" value="EEO27440.1"/>
    <property type="molecule type" value="Genomic_DNA"/>
</dbReference>
<dbReference type="PROSITE" id="PS51208">
    <property type="entry name" value="AUTOTRANSPORTER"/>
    <property type="match status" value="1"/>
</dbReference>
<keyword evidence="11" id="KW-1185">Reference proteome</keyword>
<dbReference type="GO" id="GO:0009279">
    <property type="term" value="C:cell outer membrane"/>
    <property type="evidence" value="ECO:0007669"/>
    <property type="project" value="UniProtKB-SubCell"/>
</dbReference>
<evidence type="ECO:0000313" key="10">
    <source>
        <dbReference type="EMBL" id="EEO27440.1"/>
    </source>
</evidence>
<dbReference type="InterPro" id="IPR005546">
    <property type="entry name" value="Autotransporte_beta"/>
</dbReference>
<accession>C3X2K4</accession>
<keyword evidence="5" id="KW-0732">Signal</keyword>
<dbReference type="SMART" id="SM00869">
    <property type="entry name" value="Autotransporter"/>
    <property type="match status" value="1"/>
</dbReference>
<evidence type="ECO:0000256" key="3">
    <source>
        <dbReference type="ARBA" id="ARBA00004613"/>
    </source>
</evidence>
<sequence length="1631" mass="168746">MNLMNSCRIFLKKFRVTRLFRALVEAGLIVAGSAGTAGAETVSDFGALRQAIMDSGTSEIVFGNDIVLESRLQGTTAVNRTLRIDGGGHTLGGTHPAFWFADMFSGSVSIENITFDGLKSDKNDKYGQQVPFAPAVYFDMGDWKSEAVLNIGDSVIFQNNESVPDSAGGAVRTVHGIVNIGNNVTFRNNKSGAGGGLYTESFTTIGDNVVFEGNEARRGGALDVIDDYEGYADDPDYLAGRRKVKYVHIGKNARFTNNKAIFDFGGNGGAIEVQSGELVIDDGAVFSGNTSNHTGGALSLANWSPQLAAKATLGTVSFQKNTATYGGAITNDGYLTVNGTASFEENRANASGGAIYNAGDLSLNGTTSFQKNTDANSGGAIFNESDLTLNGAVSFEENSAKGAGGALFNASTTGTTIFAAKARFSKNTANVGGVALNEGKLSFGSEAEFSENAASTDGGAIYNTNVLTFGNGTVFANNTAGGDGGALYNDASASQGTIVSTGHIRFDGSASFTGNRAAGHGGAIYNLYNVTLNPGTGDEILFRGNTDSTGKNAIHMASGSRLDVTGTGTVTFDDSLSFADATPVVKKSGDGTLLFNADMNGFLGTLEIEGGTTRLASDWNIKNAVTVRTGSLELPSFTFAEQEAATHIAGGTLTIAGGTLVTNTEQLFRNALGNSGSAPKTGGLKPSVAEHLSFTSGLITFNDAKYNLQYAGSAAATLGATYDGEQQGTKEITFTGELSAYVDPDSSPGIPQPDPDPVPGPSGTVSIGDLKDNHIDNVVLGNVTITTATDTEPEKGKNLIVGSDHVDNAEFSDAEALPGSIGGRNLNLGTEGSGVAIVGGHYLTLVGGSSDTSLIEAGSDKATPVNVHVGGMVDGRMSSGTLNLGTVAMPSGGVLRGNVQLGENSVLNVRAGEHRITGESPHTASQTVPGITNDGGTLNIAAPATLQATLKQTAGETSVAGTLAASSVELGGGQFNVSGTAKIGQLAQRGGETAISGTAETASLETTGGTVRVTGTLRADRLAASTGAHIAVGNENAAGKLSVASASLGGGSVFLDPAWRGNDELEAASHAALIFDNQGVNGQLAAGRNSLLVLGETSADRTVSLFKASGLHWGQDGVTAALSIHSPQHLDPGQGAIVVDGSLTSAPAVIPGTVSFGEGALLVVDIAGLNGQAALTSQGGTLTVAENASLLLGNVTVGDHVITQGFSDNATVRGWEGNALSTPDRLVKLSLDKSGTGTVRVHARALDAATVLPGIALPNILDQVWNEGRNNTDSSNAGIAFLSRAVDKRYLAENDTVRILNGAAQLAVAAGVQASTIQASDTVNRALQDHLSLTSTIDQPTAPALHREGADLWASMLYRDNDSSGIRAGSFSADYKNDFGGLIVGSDYTWQVDNDRFRAGGAVNIGKGDGQSRGDFNSTKNDYNTYGLSAYGNWNRDNANFMADIGYMKGDNELKQSLPAALGGALKADVDTQVWTVSVRGEYRFRTAVLDVTPHIGARYLRMKTDAFNTRNHQGTVFHTESDTRNIWQIPFGVTLSRNYVAENGWTVKPKLDVSFIPVTGDRDASTRIHVPGVGASDATTTTIMDSTGWSSSLGLDIMKDRTRFGIRAGYQKSDDARSRSAMLTVGYQFD</sequence>
<dbReference type="Pfam" id="PF02415">
    <property type="entry name" value="Chlam_PMP"/>
    <property type="match status" value="5"/>
</dbReference>
<evidence type="ECO:0000256" key="4">
    <source>
        <dbReference type="ARBA" id="ARBA00022525"/>
    </source>
</evidence>
<dbReference type="GO" id="GO:0005576">
    <property type="term" value="C:extracellular region"/>
    <property type="evidence" value="ECO:0007669"/>
    <property type="project" value="UniProtKB-SubCell"/>
</dbReference>
<dbReference type="InterPro" id="IPR003368">
    <property type="entry name" value="POMP_repeat"/>
</dbReference>
<dbReference type="NCBIfam" id="TIGR01376">
    <property type="entry name" value="POMP_repeat"/>
    <property type="match status" value="2"/>
</dbReference>